<dbReference type="PANTHER" id="PTHR43787">
    <property type="entry name" value="FEMO COFACTOR BIOSYNTHESIS PROTEIN NIFB-RELATED"/>
    <property type="match status" value="1"/>
</dbReference>
<keyword evidence="3" id="KW-0949">S-adenosyl-L-methionine</keyword>
<dbReference type="InterPro" id="IPR013785">
    <property type="entry name" value="Aldolase_TIM"/>
</dbReference>
<dbReference type="Pfam" id="PF04055">
    <property type="entry name" value="Radical_SAM"/>
    <property type="match status" value="1"/>
</dbReference>
<dbReference type="InterPro" id="IPR007197">
    <property type="entry name" value="rSAM"/>
</dbReference>
<dbReference type="GO" id="GO:0003824">
    <property type="term" value="F:catalytic activity"/>
    <property type="evidence" value="ECO:0007669"/>
    <property type="project" value="InterPro"/>
</dbReference>
<keyword evidence="4" id="KW-0479">Metal-binding</keyword>
<comment type="cofactor">
    <cofactor evidence="1">
        <name>[4Fe-4S] cluster</name>
        <dbReference type="ChEBI" id="CHEBI:49883"/>
    </cofactor>
</comment>
<evidence type="ECO:0000256" key="4">
    <source>
        <dbReference type="ARBA" id="ARBA00022723"/>
    </source>
</evidence>
<evidence type="ECO:0000313" key="8">
    <source>
        <dbReference type="EMBL" id="SNQ62451.1"/>
    </source>
</evidence>
<keyword evidence="5" id="KW-0408">Iron</keyword>
<keyword evidence="2" id="KW-0004">4Fe-4S</keyword>
<dbReference type="GO" id="GO:0046872">
    <property type="term" value="F:metal ion binding"/>
    <property type="evidence" value="ECO:0007669"/>
    <property type="project" value="UniProtKB-KW"/>
</dbReference>
<organism evidence="8 9">
    <name type="scientific">Candidatus Methanoperedens nitratireducens</name>
    <dbReference type="NCBI Taxonomy" id="1392998"/>
    <lineage>
        <taxon>Archaea</taxon>
        <taxon>Methanobacteriati</taxon>
        <taxon>Methanobacteriota</taxon>
        <taxon>Stenosarchaea group</taxon>
        <taxon>Methanomicrobia</taxon>
        <taxon>Methanosarcinales</taxon>
        <taxon>ANME-2 cluster</taxon>
        <taxon>Candidatus Methanoperedentaceae</taxon>
        <taxon>Candidatus Methanoperedens</taxon>
    </lineage>
</organism>
<dbReference type="SUPFAM" id="SSF102114">
    <property type="entry name" value="Radical SAM enzymes"/>
    <property type="match status" value="1"/>
</dbReference>
<keyword evidence="6" id="KW-0411">Iron-sulfur</keyword>
<evidence type="ECO:0000256" key="6">
    <source>
        <dbReference type="ARBA" id="ARBA00023014"/>
    </source>
</evidence>
<dbReference type="EMBL" id="FZMP01000223">
    <property type="protein sequence ID" value="SNQ62451.1"/>
    <property type="molecule type" value="Genomic_DNA"/>
</dbReference>
<accession>A0A284VT36</accession>
<evidence type="ECO:0000313" key="9">
    <source>
        <dbReference type="Proteomes" id="UP000218615"/>
    </source>
</evidence>
<evidence type="ECO:0000256" key="1">
    <source>
        <dbReference type="ARBA" id="ARBA00001966"/>
    </source>
</evidence>
<evidence type="ECO:0000256" key="2">
    <source>
        <dbReference type="ARBA" id="ARBA00022485"/>
    </source>
</evidence>
<sequence>MGLVSLQNVELNSEMRAKQESEAASTTNNLKTSSYNYFIRYNDTNFFGYNFLYRSILRIPADAFPFVDQFLRGLSSKSEGLGEVNSNPLRLPPQWLEALKEVHFVIDKSIDELSLIKFHYFRSLYANNSLSLIVLPTLWCNLACPYCFEFKKPIFMKSEVEDALINWIEKSFKNKRYVHIAWFGGEPLLAKKVIFRLTKRLQEFCNSIGANYGASLTTNGYFLDQKFIEAIPSLSIKQVQVTMDGDKADHDALKRKRNGEGSFDRVFQNIVTLCESVSDCNLLLRINCGDDNYNGIERLLERFPPIVKARASVFFRWIWANKASGYREFSARRQGTGTESFQGLTKLEVAAKALGWHIYNSYNYNVGYCEVDFLDHYAIGPDGNVFLCTHTYENSESIGYLLEGRNVTRSNTIGKITRWYTVNPFNDAECVICQLLPICCGGCRKARMEGGRSCIEEKKSLDLFVRSLVEERLIPAAMA</sequence>
<proteinExistence type="predicted"/>
<dbReference type="UniPathway" id="UPA00782"/>
<evidence type="ECO:0000256" key="5">
    <source>
        <dbReference type="ARBA" id="ARBA00023004"/>
    </source>
</evidence>
<keyword evidence="9" id="KW-1185">Reference proteome</keyword>
<dbReference type="PANTHER" id="PTHR43787:SF3">
    <property type="entry name" value="ARYLSULFATASE REGULATORY PROTEIN"/>
    <property type="match status" value="1"/>
</dbReference>
<dbReference type="SFLD" id="SFLDS00029">
    <property type="entry name" value="Radical_SAM"/>
    <property type="match status" value="1"/>
</dbReference>
<reference evidence="9" key="1">
    <citation type="submission" date="2017-06" db="EMBL/GenBank/DDBJ databases">
        <authorList>
            <person name="Cremers G."/>
        </authorList>
    </citation>
    <scope>NUCLEOTIDE SEQUENCE [LARGE SCALE GENOMIC DNA]</scope>
</reference>
<name>A0A284VT36_9EURY</name>
<dbReference type="GO" id="GO:0051539">
    <property type="term" value="F:4 iron, 4 sulfur cluster binding"/>
    <property type="evidence" value="ECO:0007669"/>
    <property type="project" value="UniProtKB-KW"/>
</dbReference>
<dbReference type="InterPro" id="IPR023885">
    <property type="entry name" value="4Fe4S-binding_SPASM_dom"/>
</dbReference>
<dbReference type="CDD" id="cd01335">
    <property type="entry name" value="Radical_SAM"/>
    <property type="match status" value="1"/>
</dbReference>
<feature type="domain" description="Radical SAM core" evidence="7">
    <location>
        <begin position="135"/>
        <end position="300"/>
    </location>
</feature>
<dbReference type="InterPro" id="IPR058240">
    <property type="entry name" value="rSAM_sf"/>
</dbReference>
<dbReference type="NCBIfam" id="TIGR04085">
    <property type="entry name" value="rSAM_more_4Fe4S"/>
    <property type="match status" value="1"/>
</dbReference>
<dbReference type="Proteomes" id="UP000218615">
    <property type="component" value="Unassembled WGS sequence"/>
</dbReference>
<protein>
    <submittedName>
        <fullName evidence="8">Putative Radical SAM domain protein</fullName>
    </submittedName>
</protein>
<dbReference type="OrthoDB" id="5620at2157"/>
<evidence type="ECO:0000259" key="7">
    <source>
        <dbReference type="Pfam" id="PF04055"/>
    </source>
</evidence>
<dbReference type="Gene3D" id="3.20.20.70">
    <property type="entry name" value="Aldolase class I"/>
    <property type="match status" value="1"/>
</dbReference>
<dbReference type="RefSeq" id="WP_096207012.1">
    <property type="nucleotide sequence ID" value="NZ_FZMP01000223.1"/>
</dbReference>
<dbReference type="SFLD" id="SFLDG01067">
    <property type="entry name" value="SPASM/twitch_domain_containing"/>
    <property type="match status" value="1"/>
</dbReference>
<dbReference type="AlphaFoldDB" id="A0A284VT36"/>
<gene>
    <name evidence="8" type="ORF">MNV_740002</name>
</gene>
<evidence type="ECO:0000256" key="3">
    <source>
        <dbReference type="ARBA" id="ARBA00022691"/>
    </source>
</evidence>